<organism evidence="1 2">
    <name type="scientific">Permianibacter aggregans</name>
    <dbReference type="NCBI Taxonomy" id="1510150"/>
    <lineage>
        <taxon>Bacteria</taxon>
        <taxon>Pseudomonadati</taxon>
        <taxon>Pseudomonadota</taxon>
        <taxon>Gammaproteobacteria</taxon>
        <taxon>Pseudomonadales</taxon>
        <taxon>Pseudomonadaceae</taxon>
        <taxon>Permianibacter</taxon>
    </lineage>
</organism>
<evidence type="ECO:0000313" key="2">
    <source>
        <dbReference type="Proteomes" id="UP000295375"/>
    </source>
</evidence>
<reference evidence="1 2" key="1">
    <citation type="submission" date="2019-03" db="EMBL/GenBank/DDBJ databases">
        <title>Genomic Encyclopedia of Type Strains, Phase IV (KMG-IV): sequencing the most valuable type-strain genomes for metagenomic binning, comparative biology and taxonomic classification.</title>
        <authorList>
            <person name="Goeker M."/>
        </authorList>
    </citation>
    <scope>NUCLEOTIDE SEQUENCE [LARGE SCALE GENOMIC DNA]</scope>
    <source>
        <strain evidence="1 2">DSM 103792</strain>
    </source>
</reference>
<protein>
    <recommendedName>
        <fullName evidence="3">Lipoprotein</fullName>
    </recommendedName>
</protein>
<dbReference type="RefSeq" id="WP_133591266.1">
    <property type="nucleotide sequence ID" value="NZ_CP037953.1"/>
</dbReference>
<dbReference type="OrthoDB" id="6399835at2"/>
<proteinExistence type="predicted"/>
<dbReference type="AlphaFoldDB" id="A0A4R6UKH6"/>
<accession>A0A4R6UKH6</accession>
<sequence length="162" mass="18533">MSNRLLRMTTNALVMLTLTLLCGCATKELKEQKERSLKGNEGYLALVMDSLDSLHTMHINGTSKGLPNIQISHIPIGRTLKMYKVPEGRYCIERFNVYDLQITYSDDGFCFFVEQGELNYPGHFVVRNPVTSLVAKHRDFIQLLRKDYAQLCSQYFAEDCQG</sequence>
<gene>
    <name evidence="1" type="ORF">EV696_11120</name>
</gene>
<name>A0A4R6UKH6_9GAMM</name>
<dbReference type="EMBL" id="SNYM01000011">
    <property type="protein sequence ID" value="TDQ47092.1"/>
    <property type="molecule type" value="Genomic_DNA"/>
</dbReference>
<dbReference type="Proteomes" id="UP000295375">
    <property type="component" value="Unassembled WGS sequence"/>
</dbReference>
<dbReference type="PROSITE" id="PS51257">
    <property type="entry name" value="PROKAR_LIPOPROTEIN"/>
    <property type="match status" value="1"/>
</dbReference>
<keyword evidence="2" id="KW-1185">Reference proteome</keyword>
<comment type="caution">
    <text evidence="1">The sequence shown here is derived from an EMBL/GenBank/DDBJ whole genome shotgun (WGS) entry which is preliminary data.</text>
</comment>
<evidence type="ECO:0008006" key="3">
    <source>
        <dbReference type="Google" id="ProtNLM"/>
    </source>
</evidence>
<evidence type="ECO:0000313" key="1">
    <source>
        <dbReference type="EMBL" id="TDQ47092.1"/>
    </source>
</evidence>